<dbReference type="Proteomes" id="UP000785679">
    <property type="component" value="Unassembled WGS sequence"/>
</dbReference>
<name>A0A8J8NCD5_HALGN</name>
<comment type="caution">
    <text evidence="8">The sequence shown here is derived from an EMBL/GenBank/DDBJ whole genome shotgun (WGS) entry which is preliminary data.</text>
</comment>
<dbReference type="SUPFAM" id="SSF48113">
    <property type="entry name" value="Heme-dependent peroxidases"/>
    <property type="match status" value="1"/>
</dbReference>
<evidence type="ECO:0000256" key="1">
    <source>
        <dbReference type="ARBA" id="ARBA00022559"/>
    </source>
</evidence>
<reference evidence="8" key="1">
    <citation type="submission" date="2019-06" db="EMBL/GenBank/DDBJ databases">
        <authorList>
            <person name="Zheng W."/>
        </authorList>
    </citation>
    <scope>NUCLEOTIDE SEQUENCE</scope>
    <source>
        <strain evidence="8">QDHG01</strain>
    </source>
</reference>
<dbReference type="PANTHER" id="PTHR31356">
    <property type="entry name" value="THYLAKOID LUMENAL 29 KDA PROTEIN, CHLOROPLASTIC-RELATED"/>
    <property type="match status" value="1"/>
</dbReference>
<dbReference type="InterPro" id="IPR002207">
    <property type="entry name" value="Peroxidase_I"/>
</dbReference>
<evidence type="ECO:0000256" key="6">
    <source>
        <dbReference type="RuleBase" id="RU004241"/>
    </source>
</evidence>
<evidence type="ECO:0000313" key="9">
    <source>
        <dbReference type="Proteomes" id="UP000785679"/>
    </source>
</evidence>
<dbReference type="InterPro" id="IPR010255">
    <property type="entry name" value="Haem_peroxidase_sf"/>
</dbReference>
<dbReference type="Pfam" id="PF00141">
    <property type="entry name" value="peroxidase"/>
    <property type="match status" value="1"/>
</dbReference>
<dbReference type="PRINTS" id="PR00459">
    <property type="entry name" value="ASPEROXIDASE"/>
</dbReference>
<dbReference type="Gene3D" id="1.10.420.10">
    <property type="entry name" value="Peroxidase, domain 2"/>
    <property type="match status" value="1"/>
</dbReference>
<evidence type="ECO:0000256" key="5">
    <source>
        <dbReference type="ARBA" id="ARBA00023004"/>
    </source>
</evidence>
<dbReference type="OrthoDB" id="2859658at2759"/>
<dbReference type="AlphaFoldDB" id="A0A8J8NCD5"/>
<evidence type="ECO:0000259" key="7">
    <source>
        <dbReference type="PROSITE" id="PS50873"/>
    </source>
</evidence>
<dbReference type="GO" id="GO:0034599">
    <property type="term" value="P:cellular response to oxidative stress"/>
    <property type="evidence" value="ECO:0007669"/>
    <property type="project" value="InterPro"/>
</dbReference>
<dbReference type="GO" id="GO:0000302">
    <property type="term" value="P:response to reactive oxygen species"/>
    <property type="evidence" value="ECO:0007669"/>
    <property type="project" value="TreeGrafter"/>
</dbReference>
<dbReference type="Gene3D" id="1.10.520.10">
    <property type="match status" value="1"/>
</dbReference>
<evidence type="ECO:0000256" key="2">
    <source>
        <dbReference type="ARBA" id="ARBA00022617"/>
    </source>
</evidence>
<evidence type="ECO:0000256" key="3">
    <source>
        <dbReference type="ARBA" id="ARBA00022723"/>
    </source>
</evidence>
<keyword evidence="9" id="KW-1185">Reference proteome</keyword>
<proteinExistence type="inferred from homology"/>
<protein>
    <recommendedName>
        <fullName evidence="7">Plant heme peroxidase family profile domain-containing protein</fullName>
    </recommendedName>
</protein>
<dbReference type="GO" id="GO:0042744">
    <property type="term" value="P:hydrogen peroxide catabolic process"/>
    <property type="evidence" value="ECO:0007669"/>
    <property type="project" value="TreeGrafter"/>
</dbReference>
<keyword evidence="2" id="KW-0349">Heme</keyword>
<organism evidence="8 9">
    <name type="scientific">Halteria grandinella</name>
    <dbReference type="NCBI Taxonomy" id="5974"/>
    <lineage>
        <taxon>Eukaryota</taxon>
        <taxon>Sar</taxon>
        <taxon>Alveolata</taxon>
        <taxon>Ciliophora</taxon>
        <taxon>Intramacronucleata</taxon>
        <taxon>Spirotrichea</taxon>
        <taxon>Stichotrichia</taxon>
        <taxon>Sporadotrichida</taxon>
        <taxon>Halteriidae</taxon>
        <taxon>Halteria</taxon>
    </lineage>
</organism>
<dbReference type="GO" id="GO:0046872">
    <property type="term" value="F:metal ion binding"/>
    <property type="evidence" value="ECO:0007669"/>
    <property type="project" value="UniProtKB-KW"/>
</dbReference>
<dbReference type="GO" id="GO:0004601">
    <property type="term" value="F:peroxidase activity"/>
    <property type="evidence" value="ECO:0007669"/>
    <property type="project" value="UniProtKB-KW"/>
</dbReference>
<keyword evidence="3" id="KW-0479">Metal-binding</keyword>
<gene>
    <name evidence="8" type="ORF">FGO68_gene11321</name>
</gene>
<evidence type="ECO:0000313" key="8">
    <source>
        <dbReference type="EMBL" id="TNV72312.1"/>
    </source>
</evidence>
<dbReference type="PANTHER" id="PTHR31356:SF36">
    <property type="entry name" value="L-ASCORBATE PEROXIDASE 3"/>
    <property type="match status" value="1"/>
</dbReference>
<dbReference type="PRINTS" id="PR00458">
    <property type="entry name" value="PEROXIDASE"/>
</dbReference>
<accession>A0A8J8NCD5</accession>
<keyword evidence="1" id="KW-0575">Peroxidase</keyword>
<comment type="similarity">
    <text evidence="6">Belongs to the peroxidase family.</text>
</comment>
<dbReference type="GO" id="GO:0020037">
    <property type="term" value="F:heme binding"/>
    <property type="evidence" value="ECO:0007669"/>
    <property type="project" value="InterPro"/>
</dbReference>
<keyword evidence="5" id="KW-0408">Iron</keyword>
<dbReference type="EMBL" id="RRYP01023012">
    <property type="protein sequence ID" value="TNV72312.1"/>
    <property type="molecule type" value="Genomic_DNA"/>
</dbReference>
<dbReference type="InterPro" id="IPR002016">
    <property type="entry name" value="Haem_peroxidase"/>
</dbReference>
<keyword evidence="4" id="KW-0560">Oxidoreductase</keyword>
<evidence type="ECO:0000256" key="4">
    <source>
        <dbReference type="ARBA" id="ARBA00023002"/>
    </source>
</evidence>
<sequence length="260" mass="28894">MNLNHIAKKPFFDLFYRSPCMAQLLRSAFHDAGLFCKTPVVAGSRGTLRFPAEIAKVEGTGIDFAMEQIEEIKVDGNHITALLSYSDLIQLGGYAAVEYAGGPSMLFRMGRKDAEEHEVVSDSSAVGSETNVLDRFKRNGFTQQEFVALMGSHTLGFASQERSGPQTRWTLNPHVFDNSYYKEVLLGERSKYLKTGGELLLARDPQLRALCEQYAQDELRFFADYAAAHVKLSELGQEQNLLSEFDDASVTQTGGYIEPA</sequence>
<feature type="domain" description="Plant heme peroxidase family profile" evidence="7">
    <location>
        <begin position="22"/>
        <end position="260"/>
    </location>
</feature>
<dbReference type="PROSITE" id="PS50873">
    <property type="entry name" value="PEROXIDASE_4"/>
    <property type="match status" value="1"/>
</dbReference>
<dbReference type="InterPro" id="IPR044831">
    <property type="entry name" value="Ccp1-like"/>
</dbReference>